<evidence type="ECO:0008006" key="4">
    <source>
        <dbReference type="Google" id="ProtNLM"/>
    </source>
</evidence>
<dbReference type="AlphaFoldDB" id="A0A3M5RWR7"/>
<comment type="caution">
    <text evidence="2">The sequence shown here is derived from an EMBL/GenBank/DDBJ whole genome shotgun (WGS) entry which is preliminary data.</text>
</comment>
<evidence type="ECO:0000313" key="2">
    <source>
        <dbReference type="EMBL" id="RMO39733.1"/>
    </source>
</evidence>
<name>A0A3M5RWR7_PSESG</name>
<evidence type="ECO:0000313" key="3">
    <source>
        <dbReference type="Proteomes" id="UP000273536"/>
    </source>
</evidence>
<dbReference type="RefSeq" id="WP_122318910.1">
    <property type="nucleotide sequence ID" value="NZ_RBOQ01000342.1"/>
</dbReference>
<protein>
    <recommendedName>
        <fullName evidence="4">Stability/partitioning determinant</fullName>
    </recommendedName>
</protein>
<reference evidence="2 3" key="1">
    <citation type="submission" date="2018-08" db="EMBL/GenBank/DDBJ databases">
        <title>Recombination of ecologically and evolutionarily significant loci maintains genetic cohesion in the Pseudomonas syringae species complex.</title>
        <authorList>
            <person name="Dillon M."/>
            <person name="Thakur S."/>
            <person name="Almeida R.N.D."/>
            <person name="Weir B.S."/>
            <person name="Guttman D.S."/>
        </authorList>
    </citation>
    <scope>NUCLEOTIDE SEQUENCE [LARGE SCALE GENOMIC DNA]</scope>
    <source>
        <strain evidence="2 3">ICMP 6372</strain>
    </source>
</reference>
<feature type="region of interest" description="Disordered" evidence="1">
    <location>
        <begin position="1"/>
        <end position="62"/>
    </location>
</feature>
<dbReference type="Proteomes" id="UP000273536">
    <property type="component" value="Unassembled WGS sequence"/>
</dbReference>
<evidence type="ECO:0000256" key="1">
    <source>
        <dbReference type="SAM" id="MobiDB-lite"/>
    </source>
</evidence>
<gene>
    <name evidence="2" type="ORF">ALQ42_200105</name>
</gene>
<accession>A0A3M5RWR7</accession>
<dbReference type="EMBL" id="RBPS01000070">
    <property type="protein sequence ID" value="RMO39733.1"/>
    <property type="molecule type" value="Genomic_DNA"/>
</dbReference>
<organism evidence="2 3">
    <name type="scientific">Pseudomonas savastanoi pv. glycinea</name>
    <name type="common">Pseudomonas syringae pv. glycinea</name>
    <dbReference type="NCBI Taxonomy" id="318"/>
    <lineage>
        <taxon>Bacteria</taxon>
        <taxon>Pseudomonadati</taxon>
        <taxon>Pseudomonadota</taxon>
        <taxon>Gammaproteobacteria</taxon>
        <taxon>Pseudomonadales</taxon>
        <taxon>Pseudomonadaceae</taxon>
        <taxon>Pseudomonas</taxon>
    </lineage>
</organism>
<feature type="compositionally biased region" description="Basic and acidic residues" evidence="1">
    <location>
        <begin position="19"/>
        <end position="37"/>
    </location>
</feature>
<proteinExistence type="predicted"/>
<sequence>MTEDRVDPFANISLGSFKPKSEAQRPADEAVIEKISKDNNFPSRAPHETRPSKRGRFNSGLPKKQLNIKVTEACYDRFYEMAESRGIRVLGDLMSLALDALEKVEPQNRQ</sequence>